<sequence>MKTASAFTYFNVLSFVSVQLALNTPCACGSIWSPPHLESELAENIVGKGHELPSVKTIKPDDALEEARRAAFDLSLLDSNLALTPQERALRHESALELMLA</sequence>
<accession>A0A290QJ29</accession>
<dbReference type="Proteomes" id="UP000217265">
    <property type="component" value="Chromosome"/>
</dbReference>
<organism evidence="1 2">
    <name type="scientific">Nibricoccus aquaticus</name>
    <dbReference type="NCBI Taxonomy" id="2576891"/>
    <lineage>
        <taxon>Bacteria</taxon>
        <taxon>Pseudomonadati</taxon>
        <taxon>Verrucomicrobiota</taxon>
        <taxon>Opitutia</taxon>
        <taxon>Opitutales</taxon>
        <taxon>Opitutaceae</taxon>
        <taxon>Nibricoccus</taxon>
    </lineage>
</organism>
<keyword evidence="2" id="KW-1185">Reference proteome</keyword>
<evidence type="ECO:0000313" key="2">
    <source>
        <dbReference type="Proteomes" id="UP000217265"/>
    </source>
</evidence>
<gene>
    <name evidence="1" type="ORF">CMV30_10450</name>
</gene>
<dbReference type="OrthoDB" id="200410at2"/>
<proteinExistence type="predicted"/>
<dbReference type="EMBL" id="CP023344">
    <property type="protein sequence ID" value="ATC64341.1"/>
    <property type="molecule type" value="Genomic_DNA"/>
</dbReference>
<dbReference type="KEGG" id="vbh:CMV30_10450"/>
<protein>
    <submittedName>
        <fullName evidence="1">Uncharacterized protein</fullName>
    </submittedName>
</protein>
<evidence type="ECO:0000313" key="1">
    <source>
        <dbReference type="EMBL" id="ATC64341.1"/>
    </source>
</evidence>
<dbReference type="RefSeq" id="WP_096055973.1">
    <property type="nucleotide sequence ID" value="NZ_CP023344.1"/>
</dbReference>
<reference evidence="1 2" key="1">
    <citation type="submission" date="2017-09" db="EMBL/GenBank/DDBJ databases">
        <title>Complete genome sequence of Verrucomicrobial strain HZ-65, isolated from freshwater.</title>
        <authorList>
            <person name="Choi A."/>
        </authorList>
    </citation>
    <scope>NUCLEOTIDE SEQUENCE [LARGE SCALE GENOMIC DNA]</scope>
    <source>
        <strain evidence="1 2">HZ-65</strain>
    </source>
</reference>
<dbReference type="AlphaFoldDB" id="A0A290QJ29"/>
<name>A0A290QJ29_9BACT</name>